<dbReference type="Gene3D" id="1.25.40.20">
    <property type="entry name" value="Ankyrin repeat-containing domain"/>
    <property type="match status" value="2"/>
</dbReference>
<dbReference type="InterPro" id="IPR002110">
    <property type="entry name" value="Ankyrin_rpt"/>
</dbReference>
<evidence type="ECO:0000256" key="1">
    <source>
        <dbReference type="ARBA" id="ARBA00022737"/>
    </source>
</evidence>
<dbReference type="GeneID" id="36598865"/>
<evidence type="ECO:0000256" key="2">
    <source>
        <dbReference type="ARBA" id="ARBA00023043"/>
    </source>
</evidence>
<feature type="repeat" description="ANK" evidence="3">
    <location>
        <begin position="7"/>
        <end position="39"/>
    </location>
</feature>
<dbReference type="AlphaFoldDB" id="A0A2T4B952"/>
<organism evidence="4 5">
    <name type="scientific">Trichoderma citrinoviride</name>
    <dbReference type="NCBI Taxonomy" id="58853"/>
    <lineage>
        <taxon>Eukaryota</taxon>
        <taxon>Fungi</taxon>
        <taxon>Dikarya</taxon>
        <taxon>Ascomycota</taxon>
        <taxon>Pezizomycotina</taxon>
        <taxon>Sordariomycetes</taxon>
        <taxon>Hypocreomycetidae</taxon>
        <taxon>Hypocreales</taxon>
        <taxon>Hypocreaceae</taxon>
        <taxon>Trichoderma</taxon>
    </lineage>
</organism>
<gene>
    <name evidence="4" type="ORF">BBK36DRAFT_1120830</name>
</gene>
<dbReference type="PROSITE" id="PS50088">
    <property type="entry name" value="ANK_REPEAT"/>
    <property type="match status" value="3"/>
</dbReference>
<name>A0A2T4B952_9HYPO</name>
<feature type="repeat" description="ANK" evidence="3">
    <location>
        <begin position="42"/>
        <end position="74"/>
    </location>
</feature>
<feature type="non-terminal residue" evidence="4">
    <location>
        <position position="132"/>
    </location>
</feature>
<evidence type="ECO:0000256" key="3">
    <source>
        <dbReference type="PROSITE-ProRule" id="PRU00023"/>
    </source>
</evidence>
<proteinExistence type="predicted"/>
<dbReference type="PROSITE" id="PS50297">
    <property type="entry name" value="ANK_REP_REGION"/>
    <property type="match status" value="3"/>
</dbReference>
<dbReference type="OrthoDB" id="20872at2759"/>
<accession>A0A2T4B952</accession>
<dbReference type="PRINTS" id="PR01415">
    <property type="entry name" value="ANKYRIN"/>
</dbReference>
<dbReference type="PANTHER" id="PTHR24171:SF10">
    <property type="entry name" value="ANKYRIN REPEAT DOMAIN-CONTAINING PROTEIN 29-LIKE"/>
    <property type="match status" value="1"/>
</dbReference>
<dbReference type="InterPro" id="IPR036770">
    <property type="entry name" value="Ankyrin_rpt-contain_sf"/>
</dbReference>
<dbReference type="Pfam" id="PF12796">
    <property type="entry name" value="Ank_2"/>
    <property type="match status" value="2"/>
</dbReference>
<evidence type="ECO:0000313" key="4">
    <source>
        <dbReference type="EMBL" id="PTB65863.1"/>
    </source>
</evidence>
<dbReference type="SMART" id="SM00248">
    <property type="entry name" value="ANK"/>
    <property type="match status" value="3"/>
</dbReference>
<dbReference type="EMBL" id="KZ680214">
    <property type="protein sequence ID" value="PTB65863.1"/>
    <property type="molecule type" value="Genomic_DNA"/>
</dbReference>
<dbReference type="Proteomes" id="UP000241546">
    <property type="component" value="Unassembled WGS sequence"/>
</dbReference>
<reference evidence="5" key="1">
    <citation type="submission" date="2016-07" db="EMBL/GenBank/DDBJ databases">
        <title>Multiple horizontal gene transfer events from other fungi enriched the ability of initially mycotrophic Trichoderma (Ascomycota) to feed on dead plant biomass.</title>
        <authorList>
            <consortium name="DOE Joint Genome Institute"/>
            <person name="Atanasova L."/>
            <person name="Chenthamara K."/>
            <person name="Zhang J."/>
            <person name="Grujic M."/>
            <person name="Henrissat B."/>
            <person name="Kuo A."/>
            <person name="Aerts A."/>
            <person name="Salamov A."/>
            <person name="Lipzen A."/>
            <person name="Labutti K."/>
            <person name="Barry K."/>
            <person name="Miao Y."/>
            <person name="Rahimi M.J."/>
            <person name="Shen Q."/>
            <person name="Grigoriev I.V."/>
            <person name="Kubicek C.P."/>
            <person name="Druzhinina I.S."/>
        </authorList>
    </citation>
    <scope>NUCLEOTIDE SEQUENCE [LARGE SCALE GENOMIC DNA]</scope>
    <source>
        <strain evidence="5">TUCIM 6016</strain>
    </source>
</reference>
<keyword evidence="2 3" id="KW-0040">ANK repeat</keyword>
<keyword evidence="1" id="KW-0677">Repeat</keyword>
<feature type="repeat" description="ANK" evidence="3">
    <location>
        <begin position="76"/>
        <end position="108"/>
    </location>
</feature>
<dbReference type="PANTHER" id="PTHR24171">
    <property type="entry name" value="ANKYRIN REPEAT DOMAIN-CONTAINING PROTEIN 39-RELATED"/>
    <property type="match status" value="1"/>
</dbReference>
<sequence>MRAAGHRSRTVLQSAAESGHMNIVKLLLSAGADVNAEPADDGGGTALRAAAGEGHLDIVKLLLEAGADVNAEPKGRQETALQVACFKGYLNIVQMLINAGADVNAKPTHHYQNKCALQAAAANGHSGIVEML</sequence>
<protein>
    <submittedName>
        <fullName evidence="4">Ankyrin</fullName>
    </submittedName>
</protein>
<keyword evidence="5" id="KW-1185">Reference proteome</keyword>
<evidence type="ECO:0000313" key="5">
    <source>
        <dbReference type="Proteomes" id="UP000241546"/>
    </source>
</evidence>
<dbReference type="SUPFAM" id="SSF48403">
    <property type="entry name" value="Ankyrin repeat"/>
    <property type="match status" value="1"/>
</dbReference>
<dbReference type="RefSeq" id="XP_024749183.1">
    <property type="nucleotide sequence ID" value="XM_024890747.1"/>
</dbReference>